<dbReference type="Proteomes" id="UP000006727">
    <property type="component" value="Chromosome 8"/>
</dbReference>
<dbReference type="EMBL" id="ABEU02000008">
    <property type="protein sequence ID" value="PNR49153.1"/>
    <property type="molecule type" value="Genomic_DNA"/>
</dbReference>
<sequence>MQNVEYTPDSPSSLCKISSSSGLPVTSTLHDRDKCCAIRIDRRLGVYASCAECEAKVKRFQGAQYRSFRSRIKAEEYISS</sequence>
<reference evidence="2 4" key="2">
    <citation type="journal article" date="2018" name="Plant J.">
        <title>The Physcomitrella patens chromosome-scale assembly reveals moss genome structure and evolution.</title>
        <authorList>
            <person name="Lang D."/>
            <person name="Ullrich K.K."/>
            <person name="Murat F."/>
            <person name="Fuchs J."/>
            <person name="Jenkins J."/>
            <person name="Haas F.B."/>
            <person name="Piednoel M."/>
            <person name="Gundlach H."/>
            <person name="Van Bel M."/>
            <person name="Meyberg R."/>
            <person name="Vives C."/>
            <person name="Morata J."/>
            <person name="Symeonidi A."/>
            <person name="Hiss M."/>
            <person name="Muchero W."/>
            <person name="Kamisugi Y."/>
            <person name="Saleh O."/>
            <person name="Blanc G."/>
            <person name="Decker E.L."/>
            <person name="van Gessel N."/>
            <person name="Grimwood J."/>
            <person name="Hayes R.D."/>
            <person name="Graham S.W."/>
            <person name="Gunter L.E."/>
            <person name="McDaniel S.F."/>
            <person name="Hoernstein S.N.W."/>
            <person name="Larsson A."/>
            <person name="Li F.W."/>
            <person name="Perroud P.F."/>
            <person name="Phillips J."/>
            <person name="Ranjan P."/>
            <person name="Rokshar D.S."/>
            <person name="Rothfels C.J."/>
            <person name="Schneider L."/>
            <person name="Shu S."/>
            <person name="Stevenson D.W."/>
            <person name="Thummler F."/>
            <person name="Tillich M."/>
            <person name="Villarreal Aguilar J.C."/>
            <person name="Widiez T."/>
            <person name="Wong G.K."/>
            <person name="Wymore A."/>
            <person name="Zhang Y."/>
            <person name="Zimmer A.D."/>
            <person name="Quatrano R.S."/>
            <person name="Mayer K.F.X."/>
            <person name="Goodstein D."/>
            <person name="Casacuberta J.M."/>
            <person name="Vandepoele K."/>
            <person name="Reski R."/>
            <person name="Cuming A.C."/>
            <person name="Tuskan G.A."/>
            <person name="Maumus F."/>
            <person name="Salse J."/>
            <person name="Schmutz J."/>
            <person name="Rensing S.A."/>
        </authorList>
    </citation>
    <scope>NUCLEOTIDE SEQUENCE [LARGE SCALE GENOMIC DNA]</scope>
    <source>
        <strain evidence="3 4">cv. Gransden 2004</strain>
    </source>
</reference>
<evidence type="ECO:0000313" key="4">
    <source>
        <dbReference type="Proteomes" id="UP000006727"/>
    </source>
</evidence>
<proteinExistence type="predicted"/>
<dbReference type="AlphaFoldDB" id="A0A2K1K5U6"/>
<dbReference type="InterPro" id="IPR009027">
    <property type="entry name" value="Ribosomal_bL9/RNase_H1_N"/>
</dbReference>
<reference evidence="2 4" key="1">
    <citation type="journal article" date="2008" name="Science">
        <title>The Physcomitrella genome reveals evolutionary insights into the conquest of land by plants.</title>
        <authorList>
            <person name="Rensing S."/>
            <person name="Lang D."/>
            <person name="Zimmer A."/>
            <person name="Terry A."/>
            <person name="Salamov A."/>
            <person name="Shapiro H."/>
            <person name="Nishiyama T."/>
            <person name="Perroud P.-F."/>
            <person name="Lindquist E."/>
            <person name="Kamisugi Y."/>
            <person name="Tanahashi T."/>
            <person name="Sakakibara K."/>
            <person name="Fujita T."/>
            <person name="Oishi K."/>
            <person name="Shin-I T."/>
            <person name="Kuroki Y."/>
            <person name="Toyoda A."/>
            <person name="Suzuki Y."/>
            <person name="Hashimoto A."/>
            <person name="Yamaguchi K."/>
            <person name="Sugano A."/>
            <person name="Kohara Y."/>
            <person name="Fujiyama A."/>
            <person name="Anterola A."/>
            <person name="Aoki S."/>
            <person name="Ashton N."/>
            <person name="Barbazuk W.B."/>
            <person name="Barker E."/>
            <person name="Bennetzen J."/>
            <person name="Bezanilla M."/>
            <person name="Blankenship R."/>
            <person name="Cho S.H."/>
            <person name="Dutcher S."/>
            <person name="Estelle M."/>
            <person name="Fawcett J.A."/>
            <person name="Gundlach H."/>
            <person name="Hanada K."/>
            <person name="Heyl A."/>
            <person name="Hicks K.A."/>
            <person name="Hugh J."/>
            <person name="Lohr M."/>
            <person name="Mayer K."/>
            <person name="Melkozernov A."/>
            <person name="Murata T."/>
            <person name="Nelson D."/>
            <person name="Pils B."/>
            <person name="Prigge M."/>
            <person name="Reiss B."/>
            <person name="Renner T."/>
            <person name="Rombauts S."/>
            <person name="Rushton P."/>
            <person name="Sanderfoot A."/>
            <person name="Schween G."/>
            <person name="Shiu S.-H."/>
            <person name="Stueber K."/>
            <person name="Theodoulou F.L."/>
            <person name="Tu H."/>
            <person name="Van de Peer Y."/>
            <person name="Verrier P.J."/>
            <person name="Waters E."/>
            <person name="Wood A."/>
            <person name="Yang L."/>
            <person name="Cove D."/>
            <person name="Cuming A."/>
            <person name="Hasebe M."/>
            <person name="Lucas S."/>
            <person name="Mishler D.B."/>
            <person name="Reski R."/>
            <person name="Grigoriev I."/>
            <person name="Quatrano R.S."/>
            <person name="Boore J.L."/>
        </authorList>
    </citation>
    <scope>NUCLEOTIDE SEQUENCE [LARGE SCALE GENOMIC DNA]</scope>
    <source>
        <strain evidence="3 4">cv. Gransden 2004</strain>
    </source>
</reference>
<evidence type="ECO:0000313" key="3">
    <source>
        <dbReference type="EnsemblPlants" id="Pp3c8_2390V3.1"/>
    </source>
</evidence>
<reference evidence="3" key="3">
    <citation type="submission" date="2020-12" db="UniProtKB">
        <authorList>
            <consortium name="EnsemblPlants"/>
        </authorList>
    </citation>
    <scope>IDENTIFICATION</scope>
</reference>
<evidence type="ECO:0000259" key="1">
    <source>
        <dbReference type="Pfam" id="PF01693"/>
    </source>
</evidence>
<protein>
    <recommendedName>
        <fullName evidence="1">Ribonuclease H1 N-terminal domain-containing protein</fullName>
    </recommendedName>
</protein>
<dbReference type="InterPro" id="IPR011320">
    <property type="entry name" value="RNase_H1_N"/>
</dbReference>
<evidence type="ECO:0000313" key="2">
    <source>
        <dbReference type="EMBL" id="PNR49153.1"/>
    </source>
</evidence>
<dbReference type="EnsemblPlants" id="Pp3c8_2390V3.1">
    <property type="protein sequence ID" value="Pp3c8_2390V3.1"/>
    <property type="gene ID" value="Pp3c8_2390"/>
</dbReference>
<name>A0A2K1K5U6_PHYPA</name>
<dbReference type="Gene3D" id="3.40.970.10">
    <property type="entry name" value="Ribonuclease H1, N-terminal domain"/>
    <property type="match status" value="1"/>
</dbReference>
<organism evidence="2">
    <name type="scientific">Physcomitrium patens</name>
    <name type="common">Spreading-leaved earth moss</name>
    <name type="synonym">Physcomitrella patens</name>
    <dbReference type="NCBI Taxonomy" id="3218"/>
    <lineage>
        <taxon>Eukaryota</taxon>
        <taxon>Viridiplantae</taxon>
        <taxon>Streptophyta</taxon>
        <taxon>Embryophyta</taxon>
        <taxon>Bryophyta</taxon>
        <taxon>Bryophytina</taxon>
        <taxon>Bryopsida</taxon>
        <taxon>Funariidae</taxon>
        <taxon>Funariales</taxon>
        <taxon>Funariaceae</taxon>
        <taxon>Physcomitrium</taxon>
    </lineage>
</organism>
<dbReference type="Pfam" id="PF01693">
    <property type="entry name" value="Cauli_VI"/>
    <property type="match status" value="1"/>
</dbReference>
<dbReference type="SUPFAM" id="SSF55658">
    <property type="entry name" value="L9 N-domain-like"/>
    <property type="match status" value="1"/>
</dbReference>
<gene>
    <name evidence="2" type="ORF">PHYPA_011049</name>
</gene>
<keyword evidence="4" id="KW-1185">Reference proteome</keyword>
<dbReference type="InterPro" id="IPR037056">
    <property type="entry name" value="RNase_H1_N_sf"/>
</dbReference>
<dbReference type="Gramene" id="Pp3c8_2390V3.1">
    <property type="protein sequence ID" value="Pp3c8_2390V3.1"/>
    <property type="gene ID" value="Pp3c8_2390"/>
</dbReference>
<accession>A0A2K1K5U6</accession>
<dbReference type="InParanoid" id="A0A2K1K5U6"/>
<feature type="domain" description="Ribonuclease H1 N-terminal" evidence="1">
    <location>
        <begin position="37"/>
        <end position="77"/>
    </location>
</feature>